<dbReference type="InterPro" id="IPR025877">
    <property type="entry name" value="MobA-like_NTP_Trfase"/>
</dbReference>
<evidence type="ECO:0000259" key="2">
    <source>
        <dbReference type="Pfam" id="PF12804"/>
    </source>
</evidence>
<feature type="domain" description="MobA-like NTP transferase" evidence="2">
    <location>
        <begin position="7"/>
        <end position="166"/>
    </location>
</feature>
<dbReference type="AlphaFoldDB" id="A0A1L9NVI8"/>
<dbReference type="GO" id="GO:0061603">
    <property type="term" value="F:molybdenum cofactor guanylyltransferase activity"/>
    <property type="evidence" value="ECO:0007669"/>
    <property type="project" value="UniProtKB-EC"/>
</dbReference>
<dbReference type="EC" id="2.7.7.77" evidence="3"/>
<dbReference type="InterPro" id="IPR029044">
    <property type="entry name" value="Nucleotide-diphossugar_trans"/>
</dbReference>
<keyword evidence="3" id="KW-0548">Nucleotidyltransferase</keyword>
<dbReference type="RefSeq" id="WP_072631129.1">
    <property type="nucleotide sequence ID" value="NZ_MLCB01000152.1"/>
</dbReference>
<keyword evidence="4" id="KW-1185">Reference proteome</keyword>
<name>A0A1L9NVI8_9RHOB</name>
<reference evidence="3 4" key="1">
    <citation type="submission" date="2016-10" db="EMBL/GenBank/DDBJ databases">
        <title>Genome sequence of Planktotalea frisia SH6-1.</title>
        <authorList>
            <person name="Poehlein A."/>
            <person name="Bakenhus I."/>
            <person name="Voget S."/>
            <person name="Brinkhoff T."/>
            <person name="Simon M."/>
        </authorList>
    </citation>
    <scope>NUCLEOTIDE SEQUENCE [LARGE SCALE GENOMIC DNA]</scope>
    <source>
        <strain evidence="3 4">SH6-1</strain>
    </source>
</reference>
<dbReference type="CDD" id="cd04182">
    <property type="entry name" value="GT_2_like_f"/>
    <property type="match status" value="1"/>
</dbReference>
<evidence type="ECO:0000256" key="1">
    <source>
        <dbReference type="ARBA" id="ARBA00022842"/>
    </source>
</evidence>
<proteinExistence type="predicted"/>
<keyword evidence="3" id="KW-0808">Transferase</keyword>
<dbReference type="Proteomes" id="UP000184514">
    <property type="component" value="Unassembled WGS sequence"/>
</dbReference>
<dbReference type="PANTHER" id="PTHR43777:SF1">
    <property type="entry name" value="MOLYBDENUM COFACTOR CYTIDYLYLTRANSFERASE"/>
    <property type="match status" value="1"/>
</dbReference>
<dbReference type="PANTHER" id="PTHR43777">
    <property type="entry name" value="MOLYBDENUM COFACTOR CYTIDYLYLTRANSFERASE"/>
    <property type="match status" value="1"/>
</dbReference>
<sequence length="197" mass="21156">MTLTCLLPAAGASSRMRGGDKLMELINAIPCLAVIAQRAKRAGMEVIVTVPSLDHPRAHALRTSDVRLLEVPDASEGMAASLRNGISAVQHLSEGVMILPPDMPAIETDDLVTLIGVFNGNLEHIVQAATQDGISGHPVIFPKRLLSEFAQLSGDRGAAKIMETHRESVVTVKLDGNRARLDLDTPEAWAEWRASLL</sequence>
<accession>A0A1L9NVI8</accession>
<dbReference type="Pfam" id="PF12804">
    <property type="entry name" value="NTP_transf_3"/>
    <property type="match status" value="1"/>
</dbReference>
<dbReference type="SUPFAM" id="SSF53448">
    <property type="entry name" value="Nucleotide-diphospho-sugar transferases"/>
    <property type="match status" value="1"/>
</dbReference>
<evidence type="ECO:0000313" key="4">
    <source>
        <dbReference type="Proteomes" id="UP000184514"/>
    </source>
</evidence>
<comment type="caution">
    <text evidence="3">The sequence shown here is derived from an EMBL/GenBank/DDBJ whole genome shotgun (WGS) entry which is preliminary data.</text>
</comment>
<evidence type="ECO:0000313" key="3">
    <source>
        <dbReference type="EMBL" id="OJI93193.1"/>
    </source>
</evidence>
<keyword evidence="1" id="KW-0460">Magnesium</keyword>
<dbReference type="EMBL" id="MLCB01000152">
    <property type="protein sequence ID" value="OJI93193.1"/>
    <property type="molecule type" value="Genomic_DNA"/>
</dbReference>
<dbReference type="Gene3D" id="3.90.550.10">
    <property type="entry name" value="Spore Coat Polysaccharide Biosynthesis Protein SpsA, Chain A"/>
    <property type="match status" value="1"/>
</dbReference>
<organism evidence="3 4">
    <name type="scientific">Planktotalea frisia</name>
    <dbReference type="NCBI Taxonomy" id="696762"/>
    <lineage>
        <taxon>Bacteria</taxon>
        <taxon>Pseudomonadati</taxon>
        <taxon>Pseudomonadota</taxon>
        <taxon>Alphaproteobacteria</taxon>
        <taxon>Rhodobacterales</taxon>
        <taxon>Paracoccaceae</taxon>
        <taxon>Planktotalea</taxon>
    </lineage>
</organism>
<gene>
    <name evidence="3" type="primary">mobA_2</name>
    <name evidence="3" type="ORF">PFRI_25910</name>
</gene>
<protein>
    <submittedName>
        <fullName evidence="3">Molybdenum cofactor guanylyltransferase</fullName>
        <ecNumber evidence="3">2.7.7.77</ecNumber>
    </submittedName>
</protein>
<dbReference type="OrthoDB" id="9779263at2"/>
<dbReference type="STRING" id="696762.PFRI_25910"/>